<dbReference type="PANTHER" id="PTHR34009">
    <property type="entry name" value="PROTEIN STAR"/>
    <property type="match status" value="1"/>
</dbReference>
<organism evidence="2 3">
    <name type="scientific">Neorhodopirellula pilleata</name>
    <dbReference type="NCBI Taxonomy" id="2714738"/>
    <lineage>
        <taxon>Bacteria</taxon>
        <taxon>Pseudomonadati</taxon>
        <taxon>Planctomycetota</taxon>
        <taxon>Planctomycetia</taxon>
        <taxon>Pirellulales</taxon>
        <taxon>Pirellulaceae</taxon>
        <taxon>Neorhodopirellula</taxon>
    </lineage>
</organism>
<feature type="domain" description="Methyltransferase FkbM" evidence="1">
    <location>
        <begin position="62"/>
        <end position="237"/>
    </location>
</feature>
<dbReference type="GO" id="GO:0005737">
    <property type="term" value="C:cytoplasm"/>
    <property type="evidence" value="ECO:0007669"/>
    <property type="project" value="GOC"/>
</dbReference>
<dbReference type="PANTHER" id="PTHR34009:SF2">
    <property type="entry name" value="PROTEIN STAR"/>
    <property type="match status" value="1"/>
</dbReference>
<dbReference type="RefSeq" id="WP_146578668.1">
    <property type="nucleotide sequence ID" value="NZ_SJPM01000006.1"/>
</dbReference>
<dbReference type="Pfam" id="PF05050">
    <property type="entry name" value="Methyltransf_21"/>
    <property type="match status" value="1"/>
</dbReference>
<dbReference type="GO" id="GO:0006888">
    <property type="term" value="P:endoplasmic reticulum to Golgi vesicle-mediated transport"/>
    <property type="evidence" value="ECO:0007669"/>
    <property type="project" value="TreeGrafter"/>
</dbReference>
<reference evidence="2 3" key="1">
    <citation type="submission" date="2019-02" db="EMBL/GenBank/DDBJ databases">
        <title>Deep-cultivation of Planctomycetes and their phenomic and genomic characterization uncovers novel biology.</title>
        <authorList>
            <person name="Wiegand S."/>
            <person name="Jogler M."/>
            <person name="Boedeker C."/>
            <person name="Pinto D."/>
            <person name="Vollmers J."/>
            <person name="Rivas-Marin E."/>
            <person name="Kohn T."/>
            <person name="Peeters S.H."/>
            <person name="Heuer A."/>
            <person name="Rast P."/>
            <person name="Oberbeckmann S."/>
            <person name="Bunk B."/>
            <person name="Jeske O."/>
            <person name="Meyerdierks A."/>
            <person name="Storesund J.E."/>
            <person name="Kallscheuer N."/>
            <person name="Luecker S."/>
            <person name="Lage O.M."/>
            <person name="Pohl T."/>
            <person name="Merkel B.J."/>
            <person name="Hornburger P."/>
            <person name="Mueller R.-W."/>
            <person name="Bruemmer F."/>
            <person name="Labrenz M."/>
            <person name="Spormann A.M."/>
            <person name="Op Den Camp H."/>
            <person name="Overmann J."/>
            <person name="Amann R."/>
            <person name="Jetten M.S.M."/>
            <person name="Mascher T."/>
            <person name="Medema M.H."/>
            <person name="Devos D.P."/>
            <person name="Kaster A.-K."/>
            <person name="Ovreas L."/>
            <person name="Rohde M."/>
            <person name="Galperin M.Y."/>
            <person name="Jogler C."/>
        </authorList>
    </citation>
    <scope>NUCLEOTIDE SEQUENCE [LARGE SCALE GENOMIC DNA]</scope>
    <source>
        <strain evidence="2 3">Pla100</strain>
    </source>
</reference>
<dbReference type="InterPro" id="IPR006342">
    <property type="entry name" value="FkbM_mtfrase"/>
</dbReference>
<dbReference type="GO" id="GO:0005886">
    <property type="term" value="C:plasma membrane"/>
    <property type="evidence" value="ECO:0007669"/>
    <property type="project" value="TreeGrafter"/>
</dbReference>
<evidence type="ECO:0000313" key="2">
    <source>
        <dbReference type="EMBL" id="TWT95622.1"/>
    </source>
</evidence>
<dbReference type="GO" id="GO:0016197">
    <property type="term" value="P:endosomal transport"/>
    <property type="evidence" value="ECO:0007669"/>
    <property type="project" value="TreeGrafter"/>
</dbReference>
<name>A0A5C6A6L8_9BACT</name>
<dbReference type="InterPro" id="IPR029063">
    <property type="entry name" value="SAM-dependent_MTases_sf"/>
</dbReference>
<dbReference type="OrthoDB" id="9801609at2"/>
<dbReference type="SUPFAM" id="SSF53335">
    <property type="entry name" value="S-adenosyl-L-methionine-dependent methyltransferases"/>
    <property type="match status" value="1"/>
</dbReference>
<protein>
    <recommendedName>
        <fullName evidence="1">Methyltransferase FkbM domain-containing protein</fullName>
    </recommendedName>
</protein>
<keyword evidence="3" id="KW-1185">Reference proteome</keyword>
<proteinExistence type="predicted"/>
<dbReference type="EMBL" id="SJPM01000006">
    <property type="protein sequence ID" value="TWT95622.1"/>
    <property type="molecule type" value="Genomic_DNA"/>
</dbReference>
<gene>
    <name evidence="2" type="ORF">Pla100_32630</name>
</gene>
<evidence type="ECO:0000313" key="3">
    <source>
        <dbReference type="Proteomes" id="UP000316213"/>
    </source>
</evidence>
<evidence type="ECO:0000259" key="1">
    <source>
        <dbReference type="Pfam" id="PF05050"/>
    </source>
</evidence>
<dbReference type="Gene3D" id="3.40.50.150">
    <property type="entry name" value="Vaccinia Virus protein VP39"/>
    <property type="match status" value="1"/>
</dbReference>
<comment type="caution">
    <text evidence="2">The sequence shown here is derived from an EMBL/GenBank/DDBJ whole genome shotgun (WGS) entry which is preliminary data.</text>
</comment>
<dbReference type="AlphaFoldDB" id="A0A5C6A6L8"/>
<dbReference type="InterPro" id="IPR053202">
    <property type="entry name" value="EGF_Rcpt_Signaling_Reg"/>
</dbReference>
<accession>A0A5C6A6L8</accession>
<dbReference type="NCBIfam" id="TIGR01444">
    <property type="entry name" value="fkbM_fam"/>
    <property type="match status" value="1"/>
</dbReference>
<dbReference type="Proteomes" id="UP000316213">
    <property type="component" value="Unassembled WGS sequence"/>
</dbReference>
<sequence>MLSILDFVRSNWRKANSLGLAFRSKLVAMTVGRRPSKSCQVKQLDQIIGSRFDLKRPGHFVEVGAYDGERFSNTSWLADNGWRGVYVEPSRQFSQLCRLRHLFNDTQVLNLAAGEEEGEVMLMQSEALSTMCEGTFDEYGRIPWAKKQLKKQLKHQATRVCRLDSLLQETKTPVGFELLVVDVEGYEENVFKGFELSHWKPKMLIVELCDVHPDFADNEQLVDSATRVRHSILEAGYTEIYRDEINSIFELKSSSDSCTPDNHRLAAA</sequence>